<dbReference type="Gene3D" id="1.25.40.90">
    <property type="match status" value="1"/>
</dbReference>
<dbReference type="GO" id="GO:0003723">
    <property type="term" value="F:RNA binding"/>
    <property type="evidence" value="ECO:0007669"/>
    <property type="project" value="UniProtKB-UniRule"/>
</dbReference>
<feature type="domain" description="CID" evidence="5">
    <location>
        <begin position="466"/>
        <end position="608"/>
    </location>
</feature>
<sequence length="608" mass="72402">MEFEKKLEEEKNKEQQEINSLIESLGQQQNPEKQFTQQQQFLQQQQQQQQQILNQQQQQINEKQIFQQKVILNTEKTTTETATTKINKINIKIIHITHNNKFKNNNNIHNNSSSNNITIEIIIKIEIEIGKKGIIITKTKINIHIHTKIIEIITGTSEIINKTNGTNPIKLIQQQQQRRRQQYPQQQQQQQQFPINQDPKFINNNQNNYNYHQQSQHILPFNQRKQQQQQIQNQQQFPQQQQQNPEKQFTQQQQQQQQQQHIRNQQLQNTNNLFSNQNSPKFPPKFPLNQTNTKSRLKKHRSSIIPHWYERVVFMMGLPPSVDESSLMKMTSQFGVCSDLAIVEKESGHNLGYCIFTDPKEGEQAIKFFNGKYILGSRLKVEWARDNFYPRTLQNMEERFQNCKRQFEEMKNQKNLKNQMDIELKNNNNNNNSFQDNFNNKEDDDENESFSLTNMSRMGLVEEGNLRELVRDQFVYIARNLTMSKKSIRDAMGFIFDNAEYSKELIVVLAQSLSLNETHLKPKIARLYLLSDILYNTRNSLKRGRVIRTAIMEHLENIFRSLNQYLHHMQERFKREEEKKVLNVIDFWNSKNMLTQYLCKSLKDIFLE</sequence>
<feature type="compositionally biased region" description="Low complexity" evidence="3">
    <location>
        <begin position="222"/>
        <end position="270"/>
    </location>
</feature>
<gene>
    <name evidence="6" type="ORF">M0812_07381</name>
</gene>
<feature type="compositionally biased region" description="Low complexity" evidence="3">
    <location>
        <begin position="27"/>
        <end position="38"/>
    </location>
</feature>
<organism evidence="6 7">
    <name type="scientific">Anaeramoeba flamelloides</name>
    <dbReference type="NCBI Taxonomy" id="1746091"/>
    <lineage>
        <taxon>Eukaryota</taxon>
        <taxon>Metamonada</taxon>
        <taxon>Anaeramoebidae</taxon>
        <taxon>Anaeramoeba</taxon>
    </lineage>
</organism>
<dbReference type="CDD" id="cd00590">
    <property type="entry name" value="RRM_SF"/>
    <property type="match status" value="1"/>
</dbReference>
<dbReference type="GO" id="GO:0005634">
    <property type="term" value="C:nucleus"/>
    <property type="evidence" value="ECO:0007669"/>
    <property type="project" value="TreeGrafter"/>
</dbReference>
<keyword evidence="1 2" id="KW-0694">RNA-binding</keyword>
<feature type="compositionally biased region" description="Polar residues" evidence="3">
    <location>
        <begin position="271"/>
        <end position="280"/>
    </location>
</feature>
<feature type="region of interest" description="Disordered" evidence="3">
    <location>
        <begin position="1"/>
        <end position="38"/>
    </location>
</feature>
<feature type="compositionally biased region" description="Low complexity" evidence="3">
    <location>
        <begin position="182"/>
        <end position="192"/>
    </location>
</feature>
<dbReference type="PROSITE" id="PS51391">
    <property type="entry name" value="CID"/>
    <property type="match status" value="1"/>
</dbReference>
<dbReference type="Proteomes" id="UP001146793">
    <property type="component" value="Unassembled WGS sequence"/>
</dbReference>
<dbReference type="SUPFAM" id="SSF54928">
    <property type="entry name" value="RNA-binding domain, RBD"/>
    <property type="match status" value="1"/>
</dbReference>
<dbReference type="PANTHER" id="PTHR23140">
    <property type="entry name" value="RNA PROCESSING PROTEIN LD23810P"/>
    <property type="match status" value="1"/>
</dbReference>
<dbReference type="PANTHER" id="PTHR23140:SF0">
    <property type="entry name" value="U2 SNRNP-ASSOCIATED SURP MOTIF-CONTAINING PROTEIN"/>
    <property type="match status" value="1"/>
</dbReference>
<feature type="region of interest" description="Disordered" evidence="3">
    <location>
        <begin position="222"/>
        <end position="299"/>
    </location>
</feature>
<dbReference type="InterPro" id="IPR008942">
    <property type="entry name" value="ENTH_VHS"/>
</dbReference>
<feature type="compositionally biased region" description="Basic and acidic residues" evidence="3">
    <location>
        <begin position="1"/>
        <end position="16"/>
    </location>
</feature>
<evidence type="ECO:0000256" key="2">
    <source>
        <dbReference type="PROSITE-ProRule" id="PRU00176"/>
    </source>
</evidence>
<protein>
    <submittedName>
        <fullName evidence="6">U2 snrnp-associated surp motif-containing protein</fullName>
    </submittedName>
</protein>
<dbReference type="SMART" id="SM00582">
    <property type="entry name" value="RPR"/>
    <property type="match status" value="1"/>
</dbReference>
<dbReference type="SMART" id="SM00360">
    <property type="entry name" value="RRM"/>
    <property type="match status" value="1"/>
</dbReference>
<name>A0AAV8A536_9EUKA</name>
<feature type="region of interest" description="Disordered" evidence="3">
    <location>
        <begin position="176"/>
        <end position="207"/>
    </location>
</feature>
<dbReference type="InterPro" id="IPR000504">
    <property type="entry name" value="RRM_dom"/>
</dbReference>
<evidence type="ECO:0000313" key="6">
    <source>
        <dbReference type="EMBL" id="KAJ3447160.1"/>
    </source>
</evidence>
<dbReference type="Pfam" id="PF00076">
    <property type="entry name" value="RRM_1"/>
    <property type="match status" value="1"/>
</dbReference>
<dbReference type="InterPro" id="IPR006569">
    <property type="entry name" value="CID_dom"/>
</dbReference>
<accession>A0AAV8A536</accession>
<evidence type="ECO:0000259" key="4">
    <source>
        <dbReference type="PROSITE" id="PS50102"/>
    </source>
</evidence>
<evidence type="ECO:0000259" key="5">
    <source>
        <dbReference type="PROSITE" id="PS51391"/>
    </source>
</evidence>
<reference evidence="6" key="1">
    <citation type="submission" date="2022-08" db="EMBL/GenBank/DDBJ databases">
        <title>Novel sulphate-reducing endosymbionts in the free-living metamonad Anaeramoeba.</title>
        <authorList>
            <person name="Jerlstrom-Hultqvist J."/>
            <person name="Cepicka I."/>
            <person name="Gallot-Lavallee L."/>
            <person name="Salas-Leiva D."/>
            <person name="Curtis B.A."/>
            <person name="Zahonova K."/>
            <person name="Pipaliya S."/>
            <person name="Dacks J."/>
            <person name="Roger A.J."/>
        </authorList>
    </citation>
    <scope>NUCLEOTIDE SEQUENCE</scope>
    <source>
        <strain evidence="6">Busselton2</strain>
    </source>
</reference>
<dbReference type="InterPro" id="IPR012677">
    <property type="entry name" value="Nucleotide-bd_a/b_plait_sf"/>
</dbReference>
<comment type="caution">
    <text evidence="6">The sequence shown here is derived from an EMBL/GenBank/DDBJ whole genome shotgun (WGS) entry which is preliminary data.</text>
</comment>
<dbReference type="Gene3D" id="3.30.70.330">
    <property type="match status" value="1"/>
</dbReference>
<dbReference type="InterPro" id="IPR051485">
    <property type="entry name" value="SR-CTD_assoc_factor"/>
</dbReference>
<dbReference type="PROSITE" id="PS50102">
    <property type="entry name" value="RRM"/>
    <property type="match status" value="1"/>
</dbReference>
<evidence type="ECO:0000313" key="7">
    <source>
        <dbReference type="Proteomes" id="UP001146793"/>
    </source>
</evidence>
<dbReference type="AlphaFoldDB" id="A0AAV8A536"/>
<feature type="compositionally biased region" description="Low complexity" evidence="3">
    <location>
        <begin position="429"/>
        <end position="438"/>
    </location>
</feature>
<feature type="domain" description="RRM" evidence="4">
    <location>
        <begin position="311"/>
        <end position="386"/>
    </location>
</feature>
<dbReference type="InterPro" id="IPR035979">
    <property type="entry name" value="RBD_domain_sf"/>
</dbReference>
<evidence type="ECO:0000256" key="3">
    <source>
        <dbReference type="SAM" id="MobiDB-lite"/>
    </source>
</evidence>
<proteinExistence type="predicted"/>
<feature type="region of interest" description="Disordered" evidence="3">
    <location>
        <begin position="429"/>
        <end position="448"/>
    </location>
</feature>
<dbReference type="EMBL" id="JANTQA010000016">
    <property type="protein sequence ID" value="KAJ3447160.1"/>
    <property type="molecule type" value="Genomic_DNA"/>
</dbReference>
<evidence type="ECO:0000256" key="1">
    <source>
        <dbReference type="ARBA" id="ARBA00022884"/>
    </source>
</evidence>